<name>A0A495EAD1_9MICC</name>
<dbReference type="GO" id="GO:0005524">
    <property type="term" value="F:ATP binding"/>
    <property type="evidence" value="ECO:0007669"/>
    <property type="project" value="UniProtKB-KW"/>
</dbReference>
<evidence type="ECO:0000256" key="5">
    <source>
        <dbReference type="ARBA" id="ARBA00022989"/>
    </source>
</evidence>
<evidence type="ECO:0000313" key="11">
    <source>
        <dbReference type="EMBL" id="RKR13845.1"/>
    </source>
</evidence>
<dbReference type="InterPro" id="IPR011527">
    <property type="entry name" value="ABC1_TM_dom"/>
</dbReference>
<feature type="transmembrane region" description="Helical" evidence="8">
    <location>
        <begin position="915"/>
        <end position="935"/>
    </location>
</feature>
<dbReference type="PANTHER" id="PTHR24221">
    <property type="entry name" value="ATP-BINDING CASSETTE SUB-FAMILY B"/>
    <property type="match status" value="1"/>
</dbReference>
<dbReference type="GO" id="GO:0034040">
    <property type="term" value="F:ATPase-coupled lipid transmembrane transporter activity"/>
    <property type="evidence" value="ECO:0007669"/>
    <property type="project" value="TreeGrafter"/>
</dbReference>
<feature type="transmembrane region" description="Helical" evidence="8">
    <location>
        <begin position="775"/>
        <end position="797"/>
    </location>
</feature>
<dbReference type="InterPro" id="IPR039421">
    <property type="entry name" value="Type_1_exporter"/>
</dbReference>
<feature type="region of interest" description="Disordered" evidence="7">
    <location>
        <begin position="602"/>
        <end position="642"/>
    </location>
</feature>
<evidence type="ECO:0000256" key="4">
    <source>
        <dbReference type="ARBA" id="ARBA00022840"/>
    </source>
</evidence>
<dbReference type="InterPro" id="IPR014223">
    <property type="entry name" value="ABC_CydC/D"/>
</dbReference>
<keyword evidence="5 8" id="KW-1133">Transmembrane helix</keyword>
<proteinExistence type="predicted"/>
<evidence type="ECO:0000313" key="12">
    <source>
        <dbReference type="Proteomes" id="UP000276055"/>
    </source>
</evidence>
<sequence>MRPFPAGPATRSALYLLGLLSALKALSLVLIAQSVASMLAGLAAHDPAWANQLVLGAAGVVLRSLTVWAQSVASRRAALGVKEELRSQLLGHALRNATRASGPTDGGLAVLATRGLDALDNYYTQFLPALVNCAVVPLLLGARILFADWISAVVIVLTVPLVPLFMVLIGRFTEERVREAQSALARLSGHMLELAKGLPVLVGLGRAAAQRKALEDMSEEYRSRTMGTLRTAFLSALALELISTISVAVVAVFIGVRLVHGDMALEAGLLALILAPDCYLPLRELGTAHHASDEGRAALAETTAVLADPGAAPLIPESGARAAGSAAGRPAARSTTPPAVTVDALTVHFGGRADTAVGPLSFTAAAGRITALDGPSGAGKSTVLGVLAGTVGTGAGTVVTGRIGGFTTPELAWVPQHPVMVASTVLAEVRLYLGVPGSGPDAAAAGSDAGNPGDKSADAESDAAARRCLAAVAAEHLAAKHPAELSPGELRRVALARGLARIEAGASLLLLDEPTAHLGRLSATVVNQTLAGLRGQVTVLLVAHDRHTRELADTLVAVGPTGAEDQAAEHQDPVLLRPGSAGGGADVKADVSGAVVRPLGGTTSAALSPTPVPSPTPVLSPTPVPSATSAQSGSPDGSVGRTGSAAAQLRRLLAPVAGRFAGAGVVGTLAALFAVALAGLSGWLIIRASEQPPILYLLTAMVGVRFFGVGRAGLRYAERLLLHDAVFVALTRLRGLLWESLSRRALSLRRLLQGGNVLGTVVDDVDTVRELLPRVVLPPLTAVAVAAAAVLGIGLVLPVTLPAVGAAALLSIVVAPALALAADRMSAGTEQRLRSGVLRGVAAALDARAELNANGVSAPVLGAIGLADRSATAASQRSAWAEGLGQSLTVLACAGAALASAVLAAPLALSGAAQPATVAVVVLVQLALVEPYAAITTAVRQYPALRAVLRRINDAGVLEPEAGRGAQGGEAAAGGLVHVAPRPGGAPGIELVDLAAAWPGGDNVFAGVTAEAAPGRWLAVTGASGSGKSTLLAAILGFLPAAGGHLYLSGRAAWCPQEAHLFDSTIRGNLLLARPEPAPTSTDSAALGSGNAAPAGTAPTARDDEQMRAALDAVGLGPLLSRLEEGLDTRIGPGGAFLSGGERTRLAVARTLMTGADVILLDEPTAHLDAESGRIMLAELRDGLRDRTVVLVTHNPNDIDATETRLDLDAAAAAVATGEGPAAAPVLARR</sequence>
<feature type="domain" description="ABC transmembrane type-1" evidence="10">
    <location>
        <begin position="16"/>
        <end position="288"/>
    </location>
</feature>
<feature type="transmembrane region" description="Helical" evidence="8">
    <location>
        <begin position="693"/>
        <end position="714"/>
    </location>
</feature>
<feature type="transmembrane region" description="Helical" evidence="8">
    <location>
        <begin position="122"/>
        <end position="140"/>
    </location>
</feature>
<dbReference type="PROSITE" id="PS50893">
    <property type="entry name" value="ABC_TRANSPORTER_2"/>
    <property type="match status" value="2"/>
</dbReference>
<feature type="compositionally biased region" description="Low complexity" evidence="7">
    <location>
        <begin position="442"/>
        <end position="454"/>
    </location>
</feature>
<keyword evidence="4 11" id="KW-0067">ATP-binding</keyword>
<dbReference type="InterPro" id="IPR017871">
    <property type="entry name" value="ABC_transporter-like_CS"/>
</dbReference>
<keyword evidence="3" id="KW-0547">Nucleotide-binding</keyword>
<dbReference type="PROSITE" id="PS00211">
    <property type="entry name" value="ABC_TRANSPORTER_1"/>
    <property type="match status" value="2"/>
</dbReference>
<evidence type="ECO:0000256" key="7">
    <source>
        <dbReference type="SAM" id="MobiDB-lite"/>
    </source>
</evidence>
<evidence type="ECO:0000256" key="2">
    <source>
        <dbReference type="ARBA" id="ARBA00022692"/>
    </source>
</evidence>
<comment type="subcellular location">
    <subcellularLocation>
        <location evidence="1">Cell membrane</location>
        <topology evidence="1">Multi-pass membrane protein</topology>
    </subcellularLocation>
</comment>
<dbReference type="NCBIfam" id="TIGR02868">
    <property type="entry name" value="CydC"/>
    <property type="match status" value="1"/>
</dbReference>
<comment type="caution">
    <text evidence="11">The sequence shown here is derived from an EMBL/GenBank/DDBJ whole genome shotgun (WGS) entry which is preliminary data.</text>
</comment>
<dbReference type="GO" id="GO:0034775">
    <property type="term" value="P:glutathione transmembrane transport"/>
    <property type="evidence" value="ECO:0007669"/>
    <property type="project" value="InterPro"/>
</dbReference>
<dbReference type="Gene3D" id="1.20.1560.10">
    <property type="entry name" value="ABC transporter type 1, transmembrane domain"/>
    <property type="match status" value="2"/>
</dbReference>
<organism evidence="11 12">
    <name type="scientific">Arthrobacter oryzae</name>
    <dbReference type="NCBI Taxonomy" id="409290"/>
    <lineage>
        <taxon>Bacteria</taxon>
        <taxon>Bacillati</taxon>
        <taxon>Actinomycetota</taxon>
        <taxon>Actinomycetes</taxon>
        <taxon>Micrococcales</taxon>
        <taxon>Micrococcaceae</taxon>
        <taxon>Arthrobacter</taxon>
    </lineage>
</organism>
<dbReference type="GO" id="GO:0140359">
    <property type="term" value="F:ABC-type transporter activity"/>
    <property type="evidence" value="ECO:0007669"/>
    <property type="project" value="InterPro"/>
</dbReference>
<feature type="transmembrane region" description="Helical" evidence="8">
    <location>
        <begin position="48"/>
        <end position="69"/>
    </location>
</feature>
<feature type="domain" description="ABC transporter" evidence="9">
    <location>
        <begin position="989"/>
        <end position="1230"/>
    </location>
</feature>
<dbReference type="OrthoDB" id="3237158at2"/>
<dbReference type="InterPro" id="IPR014216">
    <property type="entry name" value="ABC_transptr_CydD"/>
</dbReference>
<feature type="transmembrane region" description="Helical" evidence="8">
    <location>
        <begin position="803"/>
        <end position="822"/>
    </location>
</feature>
<feature type="compositionally biased region" description="Low complexity" evidence="7">
    <location>
        <begin position="1090"/>
        <end position="1100"/>
    </location>
</feature>
<feature type="transmembrane region" description="Helical" evidence="8">
    <location>
        <begin position="232"/>
        <end position="256"/>
    </location>
</feature>
<dbReference type="GO" id="GO:0042883">
    <property type="term" value="P:cysteine transport"/>
    <property type="evidence" value="ECO:0007669"/>
    <property type="project" value="InterPro"/>
</dbReference>
<dbReference type="EMBL" id="RBIR01000008">
    <property type="protein sequence ID" value="RKR13845.1"/>
    <property type="molecule type" value="Genomic_DNA"/>
</dbReference>
<dbReference type="Gene3D" id="3.40.50.300">
    <property type="entry name" value="P-loop containing nucleotide triphosphate hydrolases"/>
    <property type="match status" value="2"/>
</dbReference>
<dbReference type="NCBIfam" id="TIGR02857">
    <property type="entry name" value="CydD"/>
    <property type="match status" value="1"/>
</dbReference>
<dbReference type="PROSITE" id="PS50929">
    <property type="entry name" value="ABC_TM1F"/>
    <property type="match status" value="2"/>
</dbReference>
<evidence type="ECO:0000256" key="6">
    <source>
        <dbReference type="ARBA" id="ARBA00023136"/>
    </source>
</evidence>
<dbReference type="Pfam" id="PF00005">
    <property type="entry name" value="ABC_tran"/>
    <property type="match status" value="2"/>
</dbReference>
<dbReference type="RefSeq" id="WP_120954817.1">
    <property type="nucleotide sequence ID" value="NZ_RBIR01000008.1"/>
</dbReference>
<feature type="transmembrane region" description="Helical" evidence="8">
    <location>
        <begin position="888"/>
        <end position="909"/>
    </location>
</feature>
<dbReference type="Pfam" id="PF00664">
    <property type="entry name" value="ABC_membrane"/>
    <property type="match status" value="1"/>
</dbReference>
<feature type="compositionally biased region" description="Pro residues" evidence="7">
    <location>
        <begin position="610"/>
        <end position="624"/>
    </location>
</feature>
<feature type="transmembrane region" description="Helical" evidence="8">
    <location>
        <begin position="660"/>
        <end position="686"/>
    </location>
</feature>
<accession>A0A495EAD1</accession>
<dbReference type="AlphaFoldDB" id="A0A495EAD1"/>
<dbReference type="SUPFAM" id="SSF90123">
    <property type="entry name" value="ABC transporter transmembrane region"/>
    <property type="match status" value="2"/>
</dbReference>
<dbReference type="Proteomes" id="UP000276055">
    <property type="component" value="Unassembled WGS sequence"/>
</dbReference>
<evidence type="ECO:0000256" key="3">
    <source>
        <dbReference type="ARBA" id="ARBA00022741"/>
    </source>
</evidence>
<dbReference type="InterPro" id="IPR027417">
    <property type="entry name" value="P-loop_NTPase"/>
</dbReference>
<reference evidence="11 12" key="1">
    <citation type="submission" date="2018-10" db="EMBL/GenBank/DDBJ databases">
        <title>Genomic Encyclopedia of Type Strains, Phase IV (KMG-IV): sequencing the most valuable type-strain genomes for metagenomic binning, comparative biology and taxonomic classification.</title>
        <authorList>
            <person name="Goeker M."/>
        </authorList>
    </citation>
    <scope>NUCLEOTIDE SEQUENCE [LARGE SCALE GENOMIC DNA]</scope>
    <source>
        <strain evidence="11 12">DSM 25586</strain>
    </source>
</reference>
<gene>
    <name evidence="11" type="ORF">C8D78_3186</name>
</gene>
<dbReference type="GO" id="GO:0016887">
    <property type="term" value="F:ATP hydrolysis activity"/>
    <property type="evidence" value="ECO:0007669"/>
    <property type="project" value="InterPro"/>
</dbReference>
<evidence type="ECO:0000259" key="10">
    <source>
        <dbReference type="PROSITE" id="PS50929"/>
    </source>
</evidence>
<feature type="domain" description="ABC transporter" evidence="9">
    <location>
        <begin position="342"/>
        <end position="586"/>
    </location>
</feature>
<dbReference type="InterPro" id="IPR003593">
    <property type="entry name" value="AAA+_ATPase"/>
</dbReference>
<feature type="domain" description="ABC transmembrane type-1" evidence="10">
    <location>
        <begin position="661"/>
        <end position="944"/>
    </location>
</feature>
<dbReference type="GO" id="GO:0005886">
    <property type="term" value="C:plasma membrane"/>
    <property type="evidence" value="ECO:0007669"/>
    <property type="project" value="UniProtKB-SubCell"/>
</dbReference>
<protein>
    <submittedName>
        <fullName evidence="11">ATP-binding cassette subfamily C protein CydCD</fullName>
    </submittedName>
</protein>
<dbReference type="InterPro" id="IPR003439">
    <property type="entry name" value="ABC_transporter-like_ATP-bd"/>
</dbReference>
<keyword evidence="2 8" id="KW-0812">Transmembrane</keyword>
<feature type="transmembrane region" description="Helical" evidence="8">
    <location>
        <begin position="12"/>
        <end position="36"/>
    </location>
</feature>
<evidence type="ECO:0000256" key="8">
    <source>
        <dbReference type="SAM" id="Phobius"/>
    </source>
</evidence>
<dbReference type="InterPro" id="IPR036640">
    <property type="entry name" value="ABC1_TM_sf"/>
</dbReference>
<evidence type="ECO:0000256" key="1">
    <source>
        <dbReference type="ARBA" id="ARBA00004651"/>
    </source>
</evidence>
<dbReference type="GO" id="GO:0045454">
    <property type="term" value="P:cell redox homeostasis"/>
    <property type="evidence" value="ECO:0007669"/>
    <property type="project" value="InterPro"/>
</dbReference>
<feature type="transmembrane region" description="Helical" evidence="8">
    <location>
        <begin position="146"/>
        <end position="169"/>
    </location>
</feature>
<feature type="region of interest" description="Disordered" evidence="7">
    <location>
        <begin position="442"/>
        <end position="461"/>
    </location>
</feature>
<feature type="region of interest" description="Disordered" evidence="7">
    <location>
        <begin position="1074"/>
        <end position="1102"/>
    </location>
</feature>
<dbReference type="CDD" id="cd18584">
    <property type="entry name" value="ABC_6TM_AarD_CydD"/>
    <property type="match status" value="1"/>
</dbReference>
<keyword evidence="6 8" id="KW-0472">Membrane</keyword>
<evidence type="ECO:0000259" key="9">
    <source>
        <dbReference type="PROSITE" id="PS50893"/>
    </source>
</evidence>
<dbReference type="SMART" id="SM00382">
    <property type="entry name" value="AAA"/>
    <property type="match status" value="2"/>
</dbReference>
<dbReference type="PANTHER" id="PTHR24221:SF653">
    <property type="entry name" value="TRANSPORT ATP-BINDING PROTEIN CYDC"/>
    <property type="match status" value="1"/>
</dbReference>
<dbReference type="SUPFAM" id="SSF52540">
    <property type="entry name" value="P-loop containing nucleoside triphosphate hydrolases"/>
    <property type="match status" value="2"/>
</dbReference>